<reference evidence="2 3" key="1">
    <citation type="journal article" date="2017" name="Nature">
        <title>The Apostasia genome and the evolution of orchids.</title>
        <authorList>
            <person name="Zhang G.Q."/>
            <person name="Liu K.W."/>
            <person name="Li Z."/>
            <person name="Lohaus R."/>
            <person name="Hsiao Y.Y."/>
            <person name="Niu S.C."/>
            <person name="Wang J.Y."/>
            <person name="Lin Y.C."/>
            <person name="Xu Q."/>
            <person name="Chen L.J."/>
            <person name="Yoshida K."/>
            <person name="Fujiwara S."/>
            <person name="Wang Z.W."/>
            <person name="Zhang Y.Q."/>
            <person name="Mitsuda N."/>
            <person name="Wang M."/>
            <person name="Liu G.H."/>
            <person name="Pecoraro L."/>
            <person name="Huang H.X."/>
            <person name="Xiao X.J."/>
            <person name="Lin M."/>
            <person name="Wu X.Y."/>
            <person name="Wu W.L."/>
            <person name="Chen Y.Y."/>
            <person name="Chang S.B."/>
            <person name="Sakamoto S."/>
            <person name="Ohme-Takagi M."/>
            <person name="Yagi M."/>
            <person name="Zeng S.J."/>
            <person name="Shen C.Y."/>
            <person name="Yeh C.M."/>
            <person name="Luo Y.B."/>
            <person name="Tsai W.C."/>
            <person name="Van de Peer Y."/>
            <person name="Liu Z.J."/>
        </authorList>
    </citation>
    <scope>NUCLEOTIDE SEQUENCE [LARGE SCALE GENOMIC DNA]</scope>
    <source>
        <strain evidence="3">cv. Shenzhen</strain>
        <tissue evidence="2">Stem</tissue>
    </source>
</reference>
<organism evidence="2 3">
    <name type="scientific">Apostasia shenzhenica</name>
    <dbReference type="NCBI Taxonomy" id="1088818"/>
    <lineage>
        <taxon>Eukaryota</taxon>
        <taxon>Viridiplantae</taxon>
        <taxon>Streptophyta</taxon>
        <taxon>Embryophyta</taxon>
        <taxon>Tracheophyta</taxon>
        <taxon>Spermatophyta</taxon>
        <taxon>Magnoliopsida</taxon>
        <taxon>Liliopsida</taxon>
        <taxon>Asparagales</taxon>
        <taxon>Orchidaceae</taxon>
        <taxon>Apostasioideae</taxon>
        <taxon>Apostasia</taxon>
    </lineage>
</organism>
<accession>A0A2I0AVI0</accession>
<evidence type="ECO:0000313" key="2">
    <source>
        <dbReference type="EMBL" id="PKA59554.1"/>
    </source>
</evidence>
<feature type="compositionally biased region" description="Polar residues" evidence="1">
    <location>
        <begin position="1"/>
        <end position="14"/>
    </location>
</feature>
<dbReference type="AlphaFoldDB" id="A0A2I0AVI0"/>
<sequence length="141" mass="15709">MRSDRTLTSSQDKTGPSFRGHGMAMISENFIHKRCNSIHKHYDCNAKYHQNGFSKTYAYATGSQGQPPSRRPRLSLKVMSTRQAVKGIPLLKVLGALQKLSSQGQSPSRSPRRSLKLMPTRLAVKRHSKCQAIQTSAVISQ</sequence>
<keyword evidence="3" id="KW-1185">Reference proteome</keyword>
<dbReference type="Proteomes" id="UP000236161">
    <property type="component" value="Unassembled WGS sequence"/>
</dbReference>
<feature type="region of interest" description="Disordered" evidence="1">
    <location>
        <begin position="1"/>
        <end position="21"/>
    </location>
</feature>
<proteinExistence type="predicted"/>
<name>A0A2I0AVI0_9ASPA</name>
<evidence type="ECO:0000256" key="1">
    <source>
        <dbReference type="SAM" id="MobiDB-lite"/>
    </source>
</evidence>
<protein>
    <submittedName>
        <fullName evidence="2">Uncharacterized protein</fullName>
    </submittedName>
</protein>
<dbReference type="EMBL" id="KZ451947">
    <property type="protein sequence ID" value="PKA59554.1"/>
    <property type="molecule type" value="Genomic_DNA"/>
</dbReference>
<evidence type="ECO:0000313" key="3">
    <source>
        <dbReference type="Proteomes" id="UP000236161"/>
    </source>
</evidence>
<gene>
    <name evidence="2" type="ORF">AXF42_Ash018021</name>
</gene>